<keyword evidence="1" id="KW-1133">Transmembrane helix</keyword>
<dbReference type="EMBL" id="QGMY01000002">
    <property type="protein sequence ID" value="PWR74235.1"/>
    <property type="molecule type" value="Genomic_DNA"/>
</dbReference>
<reference evidence="2 3" key="1">
    <citation type="submission" date="2018-05" db="EMBL/GenBank/DDBJ databases">
        <title>Draft genome of Methanospirillum lacunae Ki8-1.</title>
        <authorList>
            <person name="Dueholm M.S."/>
            <person name="Nielsen P.H."/>
            <person name="Bakmann L.F."/>
            <person name="Otzen D.E."/>
        </authorList>
    </citation>
    <scope>NUCLEOTIDE SEQUENCE [LARGE SCALE GENOMIC DNA]</scope>
    <source>
        <strain evidence="2 3">Ki8-1</strain>
    </source>
</reference>
<keyword evidence="1" id="KW-0812">Transmembrane</keyword>
<keyword evidence="3" id="KW-1185">Reference proteome</keyword>
<name>A0A2V2N6V9_9EURY</name>
<sequence>MEQIYFVLTLAVMISSIVTGFIVFRMQGMGLAPHFGMLIIAMLATLAAIISGNSGVYYLAAVLQFLAVITAYTQMFKILKYNFQTAPAYAPHIALVTLLPTLVIAGIIL</sequence>
<dbReference type="AlphaFoldDB" id="A0A2V2N6V9"/>
<feature type="transmembrane region" description="Helical" evidence="1">
    <location>
        <begin position="31"/>
        <end position="50"/>
    </location>
</feature>
<evidence type="ECO:0000313" key="2">
    <source>
        <dbReference type="EMBL" id="PWR74235.1"/>
    </source>
</evidence>
<keyword evidence="1" id="KW-0472">Membrane</keyword>
<dbReference type="RefSeq" id="WP_109967514.1">
    <property type="nucleotide sequence ID" value="NZ_CP176093.1"/>
</dbReference>
<evidence type="ECO:0000313" key="3">
    <source>
        <dbReference type="Proteomes" id="UP000245657"/>
    </source>
</evidence>
<evidence type="ECO:0000256" key="1">
    <source>
        <dbReference type="SAM" id="Phobius"/>
    </source>
</evidence>
<proteinExistence type="predicted"/>
<dbReference type="GeneID" id="97549613"/>
<protein>
    <submittedName>
        <fullName evidence="2">Uncharacterized protein</fullName>
    </submittedName>
</protein>
<dbReference type="OrthoDB" id="65971at2157"/>
<feature type="transmembrane region" description="Helical" evidence="1">
    <location>
        <begin position="56"/>
        <end position="76"/>
    </location>
</feature>
<dbReference type="InterPro" id="IPR035350">
    <property type="entry name" value="DUF5400"/>
</dbReference>
<dbReference type="Proteomes" id="UP000245657">
    <property type="component" value="Unassembled WGS sequence"/>
</dbReference>
<accession>A0A2V2N6V9</accession>
<gene>
    <name evidence="2" type="ORF">DK846_03540</name>
</gene>
<organism evidence="2 3">
    <name type="scientific">Methanospirillum lacunae</name>
    <dbReference type="NCBI Taxonomy" id="668570"/>
    <lineage>
        <taxon>Archaea</taxon>
        <taxon>Methanobacteriati</taxon>
        <taxon>Methanobacteriota</taxon>
        <taxon>Stenosarchaea group</taxon>
        <taxon>Methanomicrobia</taxon>
        <taxon>Methanomicrobiales</taxon>
        <taxon>Methanospirillaceae</taxon>
        <taxon>Methanospirillum</taxon>
    </lineage>
</organism>
<dbReference type="Pfam" id="PF17379">
    <property type="entry name" value="DUF5400"/>
    <property type="match status" value="1"/>
</dbReference>
<feature type="transmembrane region" description="Helical" evidence="1">
    <location>
        <begin position="88"/>
        <end position="108"/>
    </location>
</feature>
<feature type="transmembrane region" description="Helical" evidence="1">
    <location>
        <begin position="6"/>
        <end position="24"/>
    </location>
</feature>
<comment type="caution">
    <text evidence="2">The sequence shown here is derived from an EMBL/GenBank/DDBJ whole genome shotgun (WGS) entry which is preliminary data.</text>
</comment>